<sequence length="515" mass="57551">MRQQHCDVLVIGGGINGVGIARDAVGRGLSVILCEKDDLAAHTSSASSKLIHGGLRYLEYYEFGLVRKALLEREALLRLAPHLISPLSFVMPYVSGLRPYFLLRAGLFIYDQLAKRELLAGSQSVRFSKHISGPYLKQHIQRGFLYSDAWVDDARLVIVNALDAQERGATILTHTRCDAVQSHDGRWRAQLSQHVQGVSQSIEVNAACIVNATGAWAAQLQGLFEPKEKPKQLRLIKGSHIIVKRLFAHEHAYIFQHPDGRIVFVIPYENEFSLIGTTDFEYQGELENLTISSDETAYLCNLCNAYFQQQISPADVLHSYAGVRPLVDDGSADAKSITRDYQLEFIDDPAPVLHVFGGKITTYRRLAEDALNMIAPYLHCEAKAWTKDVCLPGGDISSPQPSNQNVREFPRFIQQCCERYPWIAVSTVTRMAHAYGTRIHQILGGCKDAKSMGGQVLPGLFACELNYLCINEFARSAEDILWRRTKLGLHLSRDSEEVLNAWLAQHHPLFAPPSV</sequence>
<dbReference type="InterPro" id="IPR036188">
    <property type="entry name" value="FAD/NAD-bd_sf"/>
</dbReference>
<dbReference type="PANTHER" id="PTHR11985:SF15">
    <property type="entry name" value="GLYCEROL-3-PHOSPHATE DEHYDROGENASE, MITOCHONDRIAL"/>
    <property type="match status" value="1"/>
</dbReference>
<dbReference type="NCBIfam" id="NF009906">
    <property type="entry name" value="PRK13369.1"/>
    <property type="match status" value="1"/>
</dbReference>
<dbReference type="EC" id="1.1.5.3" evidence="6"/>
<evidence type="ECO:0000259" key="7">
    <source>
        <dbReference type="Pfam" id="PF01266"/>
    </source>
</evidence>
<evidence type="ECO:0000313" key="9">
    <source>
        <dbReference type="EMBL" id="MBC3807288.1"/>
    </source>
</evidence>
<dbReference type="Pfam" id="PF01266">
    <property type="entry name" value="DAO"/>
    <property type="match status" value="1"/>
</dbReference>
<evidence type="ECO:0000256" key="2">
    <source>
        <dbReference type="ARBA" id="ARBA00007330"/>
    </source>
</evidence>
<dbReference type="NCBIfam" id="NF008899">
    <property type="entry name" value="PRK12266.1"/>
    <property type="match status" value="1"/>
</dbReference>
<feature type="domain" description="FAD dependent oxidoreductase" evidence="7">
    <location>
        <begin position="7"/>
        <end position="331"/>
    </location>
</feature>
<dbReference type="GO" id="GO:0004368">
    <property type="term" value="F:glycerol-3-phosphate dehydrogenase (quinone) activity"/>
    <property type="evidence" value="ECO:0007669"/>
    <property type="project" value="UniProtKB-EC"/>
</dbReference>
<evidence type="ECO:0000259" key="8">
    <source>
        <dbReference type="Pfam" id="PF16901"/>
    </source>
</evidence>
<dbReference type="Gene3D" id="3.50.50.60">
    <property type="entry name" value="FAD/NAD(P)-binding domain"/>
    <property type="match status" value="1"/>
</dbReference>
<comment type="caution">
    <text evidence="9">The sequence shown here is derived from an EMBL/GenBank/DDBJ whole genome shotgun (WGS) entry which is preliminary data.</text>
</comment>
<dbReference type="PROSITE" id="PS00977">
    <property type="entry name" value="FAD_G3PDH_1"/>
    <property type="match status" value="1"/>
</dbReference>
<dbReference type="EMBL" id="JACOFW010000006">
    <property type="protein sequence ID" value="MBC3807288.1"/>
    <property type="molecule type" value="Genomic_DNA"/>
</dbReference>
<dbReference type="Gene3D" id="6.10.250.1890">
    <property type="match status" value="1"/>
</dbReference>
<feature type="domain" description="Alpha-glycerophosphate oxidase C-terminal" evidence="8">
    <location>
        <begin position="386"/>
        <end position="500"/>
    </location>
</feature>
<dbReference type="PRINTS" id="PR01001">
    <property type="entry name" value="FADG3PDH"/>
</dbReference>
<evidence type="ECO:0000256" key="1">
    <source>
        <dbReference type="ARBA" id="ARBA00001974"/>
    </source>
</evidence>
<name>A0ABR6X2U3_9BURK</name>
<evidence type="ECO:0000256" key="6">
    <source>
        <dbReference type="RuleBase" id="RU361217"/>
    </source>
</evidence>
<keyword evidence="10" id="KW-1185">Reference proteome</keyword>
<comment type="cofactor">
    <cofactor evidence="1 6">
        <name>FAD</name>
        <dbReference type="ChEBI" id="CHEBI:57692"/>
    </cofactor>
</comment>
<dbReference type="RefSeq" id="WP_186922374.1">
    <property type="nucleotide sequence ID" value="NZ_JACOFW010000006.1"/>
</dbReference>
<dbReference type="Proteomes" id="UP000648257">
    <property type="component" value="Unassembled WGS sequence"/>
</dbReference>
<dbReference type="InterPro" id="IPR006076">
    <property type="entry name" value="FAD-dep_OxRdtase"/>
</dbReference>
<keyword evidence="4" id="KW-0274">FAD</keyword>
<keyword evidence="5 6" id="KW-0560">Oxidoreductase</keyword>
<gene>
    <name evidence="9" type="primary">glpD</name>
    <name evidence="9" type="ORF">H8K52_08015</name>
</gene>
<reference evidence="9 10" key="1">
    <citation type="submission" date="2020-08" db="EMBL/GenBank/DDBJ databases">
        <title>Novel species isolated from subtropical streams in China.</title>
        <authorList>
            <person name="Lu H."/>
        </authorList>
    </citation>
    <scope>NUCLEOTIDE SEQUENCE [LARGE SCALE GENOMIC DNA]</scope>
    <source>
        <strain evidence="9 10">KACC 16656</strain>
    </source>
</reference>
<protein>
    <recommendedName>
        <fullName evidence="6">Glycerol-3-phosphate dehydrogenase</fullName>
        <ecNumber evidence="6">1.1.5.3</ecNumber>
    </recommendedName>
</protein>
<accession>A0ABR6X2U3</accession>
<evidence type="ECO:0000256" key="3">
    <source>
        <dbReference type="ARBA" id="ARBA00022630"/>
    </source>
</evidence>
<dbReference type="InterPro" id="IPR000447">
    <property type="entry name" value="G3P_DH_FAD-dep"/>
</dbReference>
<proteinExistence type="inferred from homology"/>
<dbReference type="SUPFAM" id="SSF51905">
    <property type="entry name" value="FAD/NAD(P)-binding domain"/>
    <property type="match status" value="1"/>
</dbReference>
<comment type="catalytic activity">
    <reaction evidence="6">
        <text>a quinone + sn-glycerol 3-phosphate = dihydroxyacetone phosphate + a quinol</text>
        <dbReference type="Rhea" id="RHEA:18977"/>
        <dbReference type="ChEBI" id="CHEBI:24646"/>
        <dbReference type="ChEBI" id="CHEBI:57597"/>
        <dbReference type="ChEBI" id="CHEBI:57642"/>
        <dbReference type="ChEBI" id="CHEBI:132124"/>
        <dbReference type="EC" id="1.1.5.3"/>
    </reaction>
</comment>
<dbReference type="PROSITE" id="PS00978">
    <property type="entry name" value="FAD_G3PDH_2"/>
    <property type="match status" value="1"/>
</dbReference>
<organism evidence="9 10">
    <name type="scientific">Undibacterium seohonense</name>
    <dbReference type="NCBI Taxonomy" id="1344950"/>
    <lineage>
        <taxon>Bacteria</taxon>
        <taxon>Pseudomonadati</taxon>
        <taxon>Pseudomonadota</taxon>
        <taxon>Betaproteobacteria</taxon>
        <taxon>Burkholderiales</taxon>
        <taxon>Oxalobacteraceae</taxon>
        <taxon>Undibacterium</taxon>
    </lineage>
</organism>
<keyword evidence="3 6" id="KW-0285">Flavoprotein</keyword>
<dbReference type="Pfam" id="PF16901">
    <property type="entry name" value="DAO_C"/>
    <property type="match status" value="1"/>
</dbReference>
<evidence type="ECO:0000256" key="5">
    <source>
        <dbReference type="ARBA" id="ARBA00023002"/>
    </source>
</evidence>
<dbReference type="InterPro" id="IPR038299">
    <property type="entry name" value="DAO_C_sf"/>
</dbReference>
<dbReference type="Gene3D" id="3.30.9.10">
    <property type="entry name" value="D-Amino Acid Oxidase, subunit A, domain 2"/>
    <property type="match status" value="1"/>
</dbReference>
<dbReference type="Gene3D" id="1.10.8.870">
    <property type="entry name" value="Alpha-glycerophosphate oxidase, cap domain"/>
    <property type="match status" value="1"/>
</dbReference>
<evidence type="ECO:0000313" key="10">
    <source>
        <dbReference type="Proteomes" id="UP000648257"/>
    </source>
</evidence>
<evidence type="ECO:0000256" key="4">
    <source>
        <dbReference type="ARBA" id="ARBA00022827"/>
    </source>
</evidence>
<dbReference type="InterPro" id="IPR031656">
    <property type="entry name" value="DAO_C"/>
</dbReference>
<comment type="similarity">
    <text evidence="2 6">Belongs to the FAD-dependent glycerol-3-phosphate dehydrogenase family.</text>
</comment>
<dbReference type="PANTHER" id="PTHR11985">
    <property type="entry name" value="GLYCEROL-3-PHOSPHATE DEHYDROGENASE"/>
    <property type="match status" value="1"/>
</dbReference>